<dbReference type="GO" id="GO:0004311">
    <property type="term" value="F:geranylgeranyl diphosphate synthase activity"/>
    <property type="evidence" value="ECO:0007669"/>
    <property type="project" value="InterPro"/>
</dbReference>
<dbReference type="KEGG" id="gbr:Gbro_2544"/>
<dbReference type="SFLD" id="SFLDG01018">
    <property type="entry name" value="Squalene/Phytoene_Synthase_Lik"/>
    <property type="match status" value="1"/>
</dbReference>
<reference evidence="1 2" key="2">
    <citation type="journal article" date="2010" name="Stand. Genomic Sci.">
        <title>Complete genome sequence of Gordonia bronchialis type strain (3410).</title>
        <authorList>
            <person name="Ivanova N."/>
            <person name="Sikorski J."/>
            <person name="Jando M."/>
            <person name="Lapidus A."/>
            <person name="Nolan M."/>
            <person name="Lucas S."/>
            <person name="Del Rio T.G."/>
            <person name="Tice H."/>
            <person name="Copeland A."/>
            <person name="Cheng J.F."/>
            <person name="Chen F."/>
            <person name="Bruce D."/>
            <person name="Goodwin L."/>
            <person name="Pitluck S."/>
            <person name="Mavromatis K."/>
            <person name="Ovchinnikova G."/>
            <person name="Pati A."/>
            <person name="Chen A."/>
            <person name="Palaniappan K."/>
            <person name="Land M."/>
            <person name="Hauser L."/>
            <person name="Chang Y.J."/>
            <person name="Jeffries C.D."/>
            <person name="Chain P."/>
            <person name="Saunders E."/>
            <person name="Han C."/>
            <person name="Detter J.C."/>
            <person name="Brettin T."/>
            <person name="Rohde M."/>
            <person name="Goker M."/>
            <person name="Bristow J."/>
            <person name="Eisen J.A."/>
            <person name="Markowitz V."/>
            <person name="Hugenholtz P."/>
            <person name="Klenk H.P."/>
            <person name="Kyrpides N.C."/>
        </authorList>
    </citation>
    <scope>NUCLEOTIDE SEQUENCE [LARGE SCALE GENOMIC DNA]</scope>
    <source>
        <strain evidence="2">ATCC 25592 / DSM 43247 / BCRC 13721 / JCM 3198 / KCTC 3076 / NBRC 16047 / NCTC 10667</strain>
    </source>
</reference>
<dbReference type="SFLD" id="SFLDG01212">
    <property type="entry name" value="Phytoene_synthase_like"/>
    <property type="match status" value="1"/>
</dbReference>
<dbReference type="eggNOG" id="COG1562">
    <property type="taxonomic scope" value="Bacteria"/>
</dbReference>
<organism evidence="1 2">
    <name type="scientific">Gordonia bronchialis (strain ATCC 25592 / DSM 43247 / BCRC 13721 / JCM 3198 / KCTC 3076 / NBRC 16047 / NCTC 10667)</name>
    <name type="common">Rhodococcus bronchialis</name>
    <dbReference type="NCBI Taxonomy" id="526226"/>
    <lineage>
        <taxon>Bacteria</taxon>
        <taxon>Bacillati</taxon>
        <taxon>Actinomycetota</taxon>
        <taxon>Actinomycetes</taxon>
        <taxon>Mycobacteriales</taxon>
        <taxon>Gordoniaceae</taxon>
        <taxon>Gordonia</taxon>
    </lineage>
</organism>
<gene>
    <name evidence="1" type="ordered locus">Gbro_2544</name>
</gene>
<protein>
    <submittedName>
        <fullName evidence="1">Squalene/phytoene synthase</fullName>
    </submittedName>
</protein>
<dbReference type="EMBL" id="CP001802">
    <property type="protein sequence ID" value="ACY21784.1"/>
    <property type="molecule type" value="Genomic_DNA"/>
</dbReference>
<dbReference type="SUPFAM" id="SSF48576">
    <property type="entry name" value="Terpenoid synthases"/>
    <property type="match status" value="1"/>
</dbReference>
<accession>D0LER0</accession>
<proteinExistence type="predicted"/>
<dbReference type="InterPro" id="IPR008949">
    <property type="entry name" value="Isoprenoid_synthase_dom_sf"/>
</dbReference>
<dbReference type="SFLD" id="SFLDS00005">
    <property type="entry name" value="Isoprenoid_Synthase_Type_I"/>
    <property type="match status" value="1"/>
</dbReference>
<dbReference type="AlphaFoldDB" id="D0LER0"/>
<reference evidence="2" key="1">
    <citation type="submission" date="2009-10" db="EMBL/GenBank/DDBJ databases">
        <title>The complete chromosome of Gordonia bronchialis DSM 43247.</title>
        <authorList>
            <consortium name="US DOE Joint Genome Institute (JGI-PGF)"/>
            <person name="Lucas S."/>
            <person name="Copeland A."/>
            <person name="Lapidus A."/>
            <person name="Glavina del Rio T."/>
            <person name="Dalin E."/>
            <person name="Tice H."/>
            <person name="Bruce D."/>
            <person name="Goodwin L."/>
            <person name="Pitluck S."/>
            <person name="Kyrpides N."/>
            <person name="Mavromatis K."/>
            <person name="Ivanova N."/>
            <person name="Ovchinnikova G."/>
            <person name="Saunders E."/>
            <person name="Brettin T."/>
            <person name="Detter J.C."/>
            <person name="Han C."/>
            <person name="Larimer F."/>
            <person name="Land M."/>
            <person name="Hauser L."/>
            <person name="Markowitz V."/>
            <person name="Cheng J.-F."/>
            <person name="Hugenholtz P."/>
            <person name="Woyke T."/>
            <person name="Wu D."/>
            <person name="Jando M."/>
            <person name="Schneider S."/>
            <person name="Goeker M."/>
            <person name="Klenk H.-P."/>
            <person name="Eisen J.A."/>
        </authorList>
    </citation>
    <scope>NUCLEOTIDE SEQUENCE [LARGE SCALE GENOMIC DNA]</scope>
    <source>
        <strain evidence="2">ATCC 25592 / DSM 43247 / BCRC 13721 / JCM 3198 / KCTC 3076 / NBRC 16047 / NCTC 10667</strain>
    </source>
</reference>
<dbReference type="HOGENOM" id="CLU_037269_3_0_11"/>
<sequence>MTVSVRPPTQSDDTRPYHHYDDVADETAALVISSYSSSFGLASRLLAKPVRRDVHNIYALVRVADEIVDAPRPDQTETQRRQALDALETEVIAALRTGSSSNLVVHAFARTARRTGIDAALVAPFFASMRADLDCAVHDEQSLADYIYGSAEVVGLMCVHAFLSDHPHRKARYDQLAPGARRLGAAFQKVNFLRDLGEDAGQLGRRYLVGLDPDHPTEQAWQHWLDDIDADLAAAARTIPLLPNGTRVAVCTAHDIFADLSRRLRATPPAQACRTRVRVPGREKARIAAAAALRRGNPRVTAQAPAS</sequence>
<dbReference type="Gene3D" id="1.10.600.10">
    <property type="entry name" value="Farnesyl Diphosphate Synthase"/>
    <property type="match status" value="1"/>
</dbReference>
<dbReference type="RefSeq" id="WP_012834339.1">
    <property type="nucleotide sequence ID" value="NC_013441.1"/>
</dbReference>
<dbReference type="STRING" id="526226.Gbro_2544"/>
<dbReference type="InterPro" id="IPR002060">
    <property type="entry name" value="Squ/phyt_synthse"/>
</dbReference>
<name>D0LER0_GORB4</name>
<dbReference type="PANTHER" id="PTHR31480">
    <property type="entry name" value="BIFUNCTIONAL LYCOPENE CYCLASE/PHYTOENE SYNTHASE"/>
    <property type="match status" value="1"/>
</dbReference>
<keyword evidence="2" id="KW-1185">Reference proteome</keyword>
<evidence type="ECO:0000313" key="2">
    <source>
        <dbReference type="Proteomes" id="UP000001219"/>
    </source>
</evidence>
<dbReference type="Proteomes" id="UP000001219">
    <property type="component" value="Chromosome"/>
</dbReference>
<evidence type="ECO:0000313" key="1">
    <source>
        <dbReference type="EMBL" id="ACY21784.1"/>
    </source>
</evidence>
<dbReference type="OrthoDB" id="9807580at2"/>
<dbReference type="InterPro" id="IPR044843">
    <property type="entry name" value="Trans_IPPS_bact-type"/>
</dbReference>
<dbReference type="Pfam" id="PF00494">
    <property type="entry name" value="SQS_PSY"/>
    <property type="match status" value="1"/>
</dbReference>